<keyword evidence="1" id="KW-0732">Signal</keyword>
<dbReference type="InterPro" id="IPR029058">
    <property type="entry name" value="AB_hydrolase_fold"/>
</dbReference>
<name>A0A975C4G6_9CAUL</name>
<evidence type="ECO:0000313" key="3">
    <source>
        <dbReference type="Proteomes" id="UP000663918"/>
    </source>
</evidence>
<protein>
    <recommendedName>
        <fullName evidence="4">Alpha/beta hydrolase</fullName>
    </recommendedName>
</protein>
<dbReference type="SUPFAM" id="SSF53474">
    <property type="entry name" value="alpha/beta-Hydrolases"/>
    <property type="match status" value="1"/>
</dbReference>
<dbReference type="AlphaFoldDB" id="A0A975C4G6"/>
<evidence type="ECO:0008006" key="4">
    <source>
        <dbReference type="Google" id="ProtNLM"/>
    </source>
</evidence>
<dbReference type="Proteomes" id="UP000663918">
    <property type="component" value="Chromosome"/>
</dbReference>
<feature type="signal peptide" evidence="1">
    <location>
        <begin position="1"/>
        <end position="30"/>
    </location>
</feature>
<evidence type="ECO:0000313" key="2">
    <source>
        <dbReference type="EMBL" id="QTC92299.1"/>
    </source>
</evidence>
<accession>A0A975C4G6</accession>
<gene>
    <name evidence="2" type="ORF">IFJ75_05240</name>
</gene>
<dbReference type="EMBL" id="CP062222">
    <property type="protein sequence ID" value="QTC92299.1"/>
    <property type="molecule type" value="Genomic_DNA"/>
</dbReference>
<reference evidence="2" key="1">
    <citation type="submission" date="2020-09" db="EMBL/GenBank/DDBJ databases">
        <title>Brevundimonas sp. LVF2 isolated from a puddle in Goettingen, Germany.</title>
        <authorList>
            <person name="Friedrich I."/>
            <person name="Klassen A."/>
            <person name="Hannes N."/>
            <person name="Schneider D."/>
            <person name="Hertel R."/>
            <person name="Daniel R."/>
        </authorList>
    </citation>
    <scope>NUCLEOTIDE SEQUENCE</scope>
    <source>
        <strain evidence="2">LVF2</strain>
    </source>
</reference>
<keyword evidence="3" id="KW-1185">Reference proteome</keyword>
<feature type="chain" id="PRO_5036800421" description="Alpha/beta hydrolase" evidence="1">
    <location>
        <begin position="31"/>
        <end position="453"/>
    </location>
</feature>
<proteinExistence type="predicted"/>
<dbReference type="RefSeq" id="WP_207931580.1">
    <property type="nucleotide sequence ID" value="NZ_CP062222.1"/>
</dbReference>
<evidence type="ECO:0000256" key="1">
    <source>
        <dbReference type="SAM" id="SignalP"/>
    </source>
</evidence>
<dbReference type="Gene3D" id="3.40.50.1820">
    <property type="entry name" value="alpha/beta hydrolase"/>
    <property type="match status" value="1"/>
</dbReference>
<organism evidence="2 3">
    <name type="scientific">Brevundimonas goettingensis</name>
    <dbReference type="NCBI Taxonomy" id="2774190"/>
    <lineage>
        <taxon>Bacteria</taxon>
        <taxon>Pseudomonadati</taxon>
        <taxon>Pseudomonadota</taxon>
        <taxon>Alphaproteobacteria</taxon>
        <taxon>Caulobacterales</taxon>
        <taxon>Caulobacteraceae</taxon>
        <taxon>Brevundimonas</taxon>
    </lineage>
</organism>
<dbReference type="KEGG" id="bgoe:IFJ75_05240"/>
<sequence>MSSWVAAGRSMLAALAVGAGLAACATSGSAQTPPAPEAAVVSPIPADATCPEGIPAGTKCYTGRSEEGAFYWIAIPANWNQVLVVHSHGGPRTTTPNIDDEIDDLQRFSVMVREGYAWAGSTYRRGGYGVRMAAEDTDILRRIFWDRFGKPRRTIVHGQSWGGNVAAKVSELYAVDGNGQRNYDGVLLSAGLVAGGTRGYVFRSDLRAVYQFYCRNHPRADEVQYPVWQGLPADARMTRAQLTERVDECTGVSKPADQRTPQQARNLKNILSVIGIREDELVSHLNWATGLFQDMVQRRLDGHNPFSNIGTVYSGSDDDAALNAGVERFAADPEGVARLAYDADLTGQIMLPTLSIHGKKDPTVFVSVDAVYRDIVAAAGRSDLLVQTFTDEDTHSKLSTPEYAGMLDALMAWIDKGEKPTPASVAAACETHAAAYGEPCKFDVGFVPTLTSR</sequence>